<dbReference type="EMBL" id="CM034393">
    <property type="protein sequence ID" value="KAJ0180030.1"/>
    <property type="molecule type" value="Genomic_DNA"/>
</dbReference>
<evidence type="ECO:0000313" key="2">
    <source>
        <dbReference type="Proteomes" id="UP000824533"/>
    </source>
</evidence>
<gene>
    <name evidence="1" type="ORF">K1T71_004621</name>
</gene>
<proteinExistence type="predicted"/>
<protein>
    <submittedName>
        <fullName evidence="1">Uncharacterized protein</fullName>
    </submittedName>
</protein>
<reference evidence="1 2" key="1">
    <citation type="journal article" date="2021" name="Front. Genet.">
        <title>Chromosome-Level Genome Assembly Reveals Significant Gene Expansion in the Toll and IMD Signaling Pathways of Dendrolimus kikuchii.</title>
        <authorList>
            <person name="Zhou J."/>
            <person name="Wu P."/>
            <person name="Xiong Z."/>
            <person name="Liu N."/>
            <person name="Zhao N."/>
            <person name="Ji M."/>
            <person name="Qiu Y."/>
            <person name="Yang B."/>
        </authorList>
    </citation>
    <scope>NUCLEOTIDE SEQUENCE [LARGE SCALE GENOMIC DNA]</scope>
    <source>
        <strain evidence="1">Ann1</strain>
    </source>
</reference>
<accession>A0ACC1D830</accession>
<organism evidence="1 2">
    <name type="scientific">Dendrolimus kikuchii</name>
    <dbReference type="NCBI Taxonomy" id="765133"/>
    <lineage>
        <taxon>Eukaryota</taxon>
        <taxon>Metazoa</taxon>
        <taxon>Ecdysozoa</taxon>
        <taxon>Arthropoda</taxon>
        <taxon>Hexapoda</taxon>
        <taxon>Insecta</taxon>
        <taxon>Pterygota</taxon>
        <taxon>Neoptera</taxon>
        <taxon>Endopterygota</taxon>
        <taxon>Lepidoptera</taxon>
        <taxon>Glossata</taxon>
        <taxon>Ditrysia</taxon>
        <taxon>Bombycoidea</taxon>
        <taxon>Lasiocampidae</taxon>
        <taxon>Dendrolimus</taxon>
    </lineage>
</organism>
<comment type="caution">
    <text evidence="1">The sequence shown here is derived from an EMBL/GenBank/DDBJ whole genome shotgun (WGS) entry which is preliminary data.</text>
</comment>
<keyword evidence="2" id="KW-1185">Reference proteome</keyword>
<sequence>MSRRKEDLKKTLGITEYPWSSDDEDILNQESAASSEVRLSSIPQQSVAETPETSSGLITNESDPPLNQPRDPPVTRRERETFWAVLRDRQSRIPRYRRYEEPSSNETTSEVRPRDSAAIGRILAFRKFTHNLYSQPTTSTSTPSVNTPSGSAGPSRSPLFTPTAADMSGSIHSGSPAVLLRIKSQLRQGRNAIPAARGSASECPLPRVLRKRPRTRASTRANPAPTTATSQPNTQNIPLNNMNYGINEDIIELDSPIAVSPTSNTTPSTDNRATLLSEQLPLDNDEPREAPIAAASMSVMSLEEEILEIDVADETNANTDADMAAAGTAQDDNNQAEPTLPNENEPTLAQGVKRKRESGGSNVDPQTVKEFNQVLLQLLECPVCLDWMEPPMSQCRRGHLVCAACRERLTVCPVCRTIFSSVRNRAMEGVADILRYPCRHGCGREVRLRKRTSHEASCDARLYQCPMPACAAHVAVAYAGLAMHFQKNHAAMLKFGNKHILSLKVNVNMHNNWVVMAMDEFFLLRIDVDIRTWGIVVYIAYIGPKKKASDFVYQISIYGEHNSRKLVYTRATHSDLESILLSVSRQDCFHLTLDQALNFLRFKNKNCETDKYLDLNLEIKKCEKPINVTTKRDESDS</sequence>
<evidence type="ECO:0000313" key="1">
    <source>
        <dbReference type="EMBL" id="KAJ0180030.1"/>
    </source>
</evidence>
<dbReference type="Proteomes" id="UP000824533">
    <property type="component" value="Linkage Group LG07"/>
</dbReference>
<name>A0ACC1D830_9NEOP</name>